<dbReference type="Gene3D" id="3.10.50.10">
    <property type="match status" value="1"/>
</dbReference>
<dbReference type="CDD" id="cd02874">
    <property type="entry name" value="GH18_CFLE_spore_hydrolase"/>
    <property type="match status" value="1"/>
</dbReference>
<dbReference type="InterPro" id="IPR017853">
    <property type="entry name" value="GH"/>
</dbReference>
<dbReference type="SMART" id="SM00257">
    <property type="entry name" value="LysM"/>
    <property type="match status" value="2"/>
</dbReference>
<dbReference type="InterPro" id="IPR018392">
    <property type="entry name" value="LysM"/>
</dbReference>
<name>A0ABX6DF94_9BACI</name>
<dbReference type="EMBL" id="CP045835">
    <property type="protein sequence ID" value="QGG53321.1"/>
    <property type="molecule type" value="Genomic_DNA"/>
</dbReference>
<feature type="domain" description="LysM" evidence="3">
    <location>
        <begin position="10"/>
        <end position="54"/>
    </location>
</feature>
<dbReference type="Pfam" id="PF01476">
    <property type="entry name" value="LysM"/>
    <property type="match status" value="2"/>
</dbReference>
<dbReference type="PROSITE" id="PS51910">
    <property type="entry name" value="GH18_2"/>
    <property type="match status" value="1"/>
</dbReference>
<keyword evidence="6" id="KW-1185">Reference proteome</keyword>
<protein>
    <submittedName>
        <fullName evidence="5">LysM peptidoglycan-binding domain-containing protein</fullName>
    </submittedName>
</protein>
<feature type="domain" description="LysM" evidence="3">
    <location>
        <begin position="59"/>
        <end position="103"/>
    </location>
</feature>
<proteinExistence type="predicted"/>
<dbReference type="SUPFAM" id="SSF54106">
    <property type="entry name" value="LysM domain"/>
    <property type="match status" value="2"/>
</dbReference>
<dbReference type="InterPro" id="IPR001223">
    <property type="entry name" value="Glyco_hydro18_cat"/>
</dbReference>
<keyword evidence="1" id="KW-0378">Hydrolase</keyword>
<dbReference type="InterPro" id="IPR041704">
    <property type="entry name" value="CFLE_GH18"/>
</dbReference>
<reference evidence="5 6" key="1">
    <citation type="submission" date="2019-11" db="EMBL/GenBank/DDBJ databases">
        <title>Whole Genome Sequencing and Comparative Genomic Analyses of Lysinibacillus pakistanensis LZH-9, a Halotolerant Strain with Excellent COD Removal Capability.</title>
        <authorList>
            <person name="Zhou H."/>
        </authorList>
    </citation>
    <scope>NUCLEOTIDE SEQUENCE [LARGE SCALE GENOMIC DNA]</scope>
    <source>
        <strain evidence="5 6">LZH-9</strain>
    </source>
</reference>
<evidence type="ECO:0000259" key="3">
    <source>
        <dbReference type="PROSITE" id="PS51782"/>
    </source>
</evidence>
<evidence type="ECO:0000313" key="6">
    <source>
        <dbReference type="Proteomes" id="UP000373269"/>
    </source>
</evidence>
<organism evidence="5 6">
    <name type="scientific">Lysinibacillus pakistanensis</name>
    <dbReference type="NCBI Taxonomy" id="759811"/>
    <lineage>
        <taxon>Bacteria</taxon>
        <taxon>Bacillati</taxon>
        <taxon>Bacillota</taxon>
        <taxon>Bacilli</taxon>
        <taxon>Bacillales</taxon>
        <taxon>Bacillaceae</taxon>
        <taxon>Lysinibacillus</taxon>
    </lineage>
</organism>
<evidence type="ECO:0000256" key="1">
    <source>
        <dbReference type="ARBA" id="ARBA00022801"/>
    </source>
</evidence>
<dbReference type="PROSITE" id="PS51782">
    <property type="entry name" value="LYSM"/>
    <property type="match status" value="2"/>
</dbReference>
<feature type="domain" description="GH18" evidence="4">
    <location>
        <begin position="111"/>
        <end position="437"/>
    </location>
</feature>
<dbReference type="InterPro" id="IPR011583">
    <property type="entry name" value="Chitinase_II/V-like_cat"/>
</dbReference>
<sequence>MTLEGGNVIQIHVVRAGESLWGIAQAYGTTVQSIVDANQIPEPNRLVVGQALVIPIIGSFYYVQPGDSLWSIGQRFGINYVTLAQVNNMNPNQPLSVGVRLYIPSPPKTRAETLAYLEPRGTSVSEPLLSQAREAGPFLTYLALFSYEARRDGTLKKPPSQGVTQIANDTGASLAMVISNLENFSFSGDLARDIFQSTAVQDLLFENILEEARRLGSIKDIHFDFENLPGDQREAYNNFLRRAVSRFHPQGYTVSTALAPKTSASERGPWTEAHDYRAHGEIVDFVMLMTYEWGYSAGPPMAVSPLPEVEAVVKYAISEIPRNKIILGQNLYGYDWTLPFVQGGPIAEAVSPQRAIEIAKKYNAAIQYDRRAQAPFFEYYDEQGRAHVVWFEDARSIQAKFDLIKRYKLRGVGYWKLGLPFPQNWLLIGSNFDVVKK</sequence>
<dbReference type="Gene3D" id="3.20.20.80">
    <property type="entry name" value="Glycosidases"/>
    <property type="match status" value="1"/>
</dbReference>
<evidence type="ECO:0000313" key="5">
    <source>
        <dbReference type="EMBL" id="QGG53321.1"/>
    </source>
</evidence>
<dbReference type="PANTHER" id="PTHR46066:SF2">
    <property type="entry name" value="CHITINASE DOMAIN-CONTAINING PROTEIN 1"/>
    <property type="match status" value="1"/>
</dbReference>
<gene>
    <name evidence="5" type="ORF">GDS87_21605</name>
</gene>
<dbReference type="SUPFAM" id="SSF51445">
    <property type="entry name" value="(Trans)glycosidases"/>
    <property type="match status" value="1"/>
</dbReference>
<dbReference type="Proteomes" id="UP000373269">
    <property type="component" value="Chromosome"/>
</dbReference>
<keyword evidence="2" id="KW-0326">Glycosidase</keyword>
<dbReference type="Gene3D" id="3.10.350.10">
    <property type="entry name" value="LysM domain"/>
    <property type="match status" value="2"/>
</dbReference>
<dbReference type="CDD" id="cd00118">
    <property type="entry name" value="LysM"/>
    <property type="match status" value="2"/>
</dbReference>
<accession>A0ABX6DF94</accession>
<evidence type="ECO:0000256" key="2">
    <source>
        <dbReference type="ARBA" id="ARBA00023295"/>
    </source>
</evidence>
<dbReference type="PANTHER" id="PTHR46066">
    <property type="entry name" value="CHITINASE DOMAIN-CONTAINING PROTEIN 1 FAMILY MEMBER"/>
    <property type="match status" value="1"/>
</dbReference>
<dbReference type="InterPro" id="IPR029070">
    <property type="entry name" value="Chitinase_insertion_sf"/>
</dbReference>
<dbReference type="Pfam" id="PF00704">
    <property type="entry name" value="Glyco_hydro_18"/>
    <property type="match status" value="1"/>
</dbReference>
<dbReference type="SMART" id="SM00636">
    <property type="entry name" value="Glyco_18"/>
    <property type="match status" value="1"/>
</dbReference>
<dbReference type="InterPro" id="IPR036779">
    <property type="entry name" value="LysM_dom_sf"/>
</dbReference>
<evidence type="ECO:0000259" key="4">
    <source>
        <dbReference type="PROSITE" id="PS51910"/>
    </source>
</evidence>